<comment type="caution">
    <text evidence="1">The sequence shown here is derived from an EMBL/GenBank/DDBJ whole genome shotgun (WGS) entry which is preliminary data.</text>
</comment>
<protein>
    <submittedName>
        <fullName evidence="1">Winged helix DNA-binding domain-containing protein</fullName>
    </submittedName>
</protein>
<gene>
    <name evidence="1" type="ORF">ACEZDJ_00060</name>
</gene>
<evidence type="ECO:0000313" key="2">
    <source>
        <dbReference type="Proteomes" id="UP001592528"/>
    </source>
</evidence>
<accession>A0ABV6UDY8</accession>
<keyword evidence="1" id="KW-0238">DNA-binding</keyword>
<dbReference type="EMBL" id="JBHEZZ010000001">
    <property type="protein sequence ID" value="MFC1399687.1"/>
    <property type="molecule type" value="Genomic_DNA"/>
</dbReference>
<evidence type="ECO:0000313" key="1">
    <source>
        <dbReference type="EMBL" id="MFC1399687.1"/>
    </source>
</evidence>
<sequence length="370" mass="40528">MASEKLTVRSLNRALLARQLLLAREQRSALETVRFLAGMQSQVPGAPYVGLWTRLLGFDPEEVSALMTERALVRVSAMRGTVHLLDADDALSWRPLCQVVNDRGPYGKNIYRKALSGIDPARLKGTAAELLAEQPMTNAALGAALAEAFPGHDPGTLAWAIRDGLALVQVPPRGLWGKSGQTTSTTLEHWLGRPLDPDPSPDAMVLRYLAAFGPAGVLDAQAWSGLTRLVEVFERLRPQLRTFQDAATGRELFDLPDAPRPDPDTPAPTRFLPEYDNVVLGLADRTRIAAKEAELGLRTGNGFRAAFLVDGTVRGHWSLSFTKQGPELTVSAFTKLTEVEMEAVQEEAEKLMRFHRPAMTESMTRFPDPG</sequence>
<organism evidence="1 2">
    <name type="scientific">Streptacidiphilus cavernicola</name>
    <dbReference type="NCBI Taxonomy" id="3342716"/>
    <lineage>
        <taxon>Bacteria</taxon>
        <taxon>Bacillati</taxon>
        <taxon>Actinomycetota</taxon>
        <taxon>Actinomycetes</taxon>
        <taxon>Kitasatosporales</taxon>
        <taxon>Streptomycetaceae</taxon>
        <taxon>Streptacidiphilus</taxon>
    </lineage>
</organism>
<dbReference type="RefSeq" id="WP_030260611.1">
    <property type="nucleotide sequence ID" value="NZ_JBHEZZ010000001.1"/>
</dbReference>
<name>A0ABV6UDY8_9ACTN</name>
<dbReference type="Pfam" id="PF06224">
    <property type="entry name" value="AlkZ-like"/>
    <property type="match status" value="1"/>
</dbReference>
<reference evidence="1 2" key="1">
    <citation type="submission" date="2024-09" db="EMBL/GenBank/DDBJ databases">
        <authorList>
            <person name="Lee S.D."/>
        </authorList>
    </citation>
    <scope>NUCLEOTIDE SEQUENCE [LARGE SCALE GENOMIC DNA]</scope>
    <source>
        <strain evidence="1 2">N1-5</strain>
    </source>
</reference>
<dbReference type="PANTHER" id="PTHR38479:SF2">
    <property type="entry name" value="WINGED HELIX DNA-BINDING DOMAIN-CONTAINING PROTEIN"/>
    <property type="match status" value="1"/>
</dbReference>
<dbReference type="Proteomes" id="UP001592528">
    <property type="component" value="Unassembled WGS sequence"/>
</dbReference>
<proteinExistence type="predicted"/>
<dbReference type="PANTHER" id="PTHR38479">
    <property type="entry name" value="LMO0824 PROTEIN"/>
    <property type="match status" value="1"/>
</dbReference>
<dbReference type="InterPro" id="IPR009351">
    <property type="entry name" value="AlkZ-like"/>
</dbReference>
<keyword evidence="2" id="KW-1185">Reference proteome</keyword>
<dbReference type="GO" id="GO:0003677">
    <property type="term" value="F:DNA binding"/>
    <property type="evidence" value="ECO:0007669"/>
    <property type="project" value="UniProtKB-KW"/>
</dbReference>